<evidence type="ECO:0000313" key="4">
    <source>
        <dbReference type="Proteomes" id="UP001221898"/>
    </source>
</evidence>
<feature type="compositionally biased region" description="Polar residues" evidence="1">
    <location>
        <begin position="50"/>
        <end position="59"/>
    </location>
</feature>
<evidence type="ECO:0000259" key="2">
    <source>
        <dbReference type="Pfam" id="PF18701"/>
    </source>
</evidence>
<comment type="caution">
    <text evidence="3">The sequence shown here is derived from an EMBL/GenBank/DDBJ whole genome shotgun (WGS) entry which is preliminary data.</text>
</comment>
<sequence>MGRLDPSLPQAVYHDAELLGRRHWRACQVLSDRFWAQFLRHYLPTLQTRSKWQANTAPSSAGDCGDDPRSSTTQSIVACGENQQGVPRGRRPDSYGGD</sequence>
<keyword evidence="4" id="KW-1185">Reference proteome</keyword>
<evidence type="ECO:0000256" key="1">
    <source>
        <dbReference type="SAM" id="MobiDB-lite"/>
    </source>
</evidence>
<name>A0AAD7SY13_9TELE</name>
<reference evidence="3" key="1">
    <citation type="journal article" date="2023" name="Science">
        <title>Genome structures resolve the early diversification of teleost fishes.</title>
        <authorList>
            <person name="Parey E."/>
            <person name="Louis A."/>
            <person name="Montfort J."/>
            <person name="Bouchez O."/>
            <person name="Roques C."/>
            <person name="Iampietro C."/>
            <person name="Lluch J."/>
            <person name="Castinel A."/>
            <person name="Donnadieu C."/>
            <person name="Desvignes T."/>
            <person name="Floi Bucao C."/>
            <person name="Jouanno E."/>
            <person name="Wen M."/>
            <person name="Mejri S."/>
            <person name="Dirks R."/>
            <person name="Jansen H."/>
            <person name="Henkel C."/>
            <person name="Chen W.J."/>
            <person name="Zahm M."/>
            <person name="Cabau C."/>
            <person name="Klopp C."/>
            <person name="Thompson A.W."/>
            <person name="Robinson-Rechavi M."/>
            <person name="Braasch I."/>
            <person name="Lecointre G."/>
            <person name="Bobe J."/>
            <person name="Postlethwait J.H."/>
            <person name="Berthelot C."/>
            <person name="Roest Crollius H."/>
            <person name="Guiguen Y."/>
        </authorList>
    </citation>
    <scope>NUCLEOTIDE SEQUENCE</scope>
    <source>
        <strain evidence="3">NC1722</strain>
    </source>
</reference>
<feature type="domain" description="DUF5641" evidence="2">
    <location>
        <begin position="23"/>
        <end position="62"/>
    </location>
</feature>
<dbReference type="Pfam" id="PF18701">
    <property type="entry name" value="DUF5641"/>
    <property type="match status" value="1"/>
</dbReference>
<gene>
    <name evidence="3" type="ORF">AAFF_G00187820</name>
</gene>
<organism evidence="3 4">
    <name type="scientific">Aldrovandia affinis</name>
    <dbReference type="NCBI Taxonomy" id="143900"/>
    <lineage>
        <taxon>Eukaryota</taxon>
        <taxon>Metazoa</taxon>
        <taxon>Chordata</taxon>
        <taxon>Craniata</taxon>
        <taxon>Vertebrata</taxon>
        <taxon>Euteleostomi</taxon>
        <taxon>Actinopterygii</taxon>
        <taxon>Neopterygii</taxon>
        <taxon>Teleostei</taxon>
        <taxon>Notacanthiformes</taxon>
        <taxon>Halosauridae</taxon>
        <taxon>Aldrovandia</taxon>
    </lineage>
</organism>
<dbReference type="EMBL" id="JAINUG010000025">
    <property type="protein sequence ID" value="KAJ8410825.1"/>
    <property type="molecule type" value="Genomic_DNA"/>
</dbReference>
<dbReference type="InterPro" id="IPR040676">
    <property type="entry name" value="DUF5641"/>
</dbReference>
<feature type="region of interest" description="Disordered" evidence="1">
    <location>
        <begin position="50"/>
        <end position="98"/>
    </location>
</feature>
<dbReference type="AlphaFoldDB" id="A0AAD7SY13"/>
<protein>
    <recommendedName>
        <fullName evidence="2">DUF5641 domain-containing protein</fullName>
    </recommendedName>
</protein>
<proteinExistence type="predicted"/>
<feature type="compositionally biased region" description="Polar residues" evidence="1">
    <location>
        <begin position="70"/>
        <end position="85"/>
    </location>
</feature>
<accession>A0AAD7SY13</accession>
<evidence type="ECO:0000313" key="3">
    <source>
        <dbReference type="EMBL" id="KAJ8410825.1"/>
    </source>
</evidence>
<dbReference type="Proteomes" id="UP001221898">
    <property type="component" value="Unassembled WGS sequence"/>
</dbReference>